<comment type="caution">
    <text evidence="2">The sequence shown here is derived from an EMBL/GenBank/DDBJ whole genome shotgun (WGS) entry which is preliminary data.</text>
</comment>
<sequence length="444" mass="50295">MLRRTAFRPFSALPFNNIGRQQSRQIHFPWNGVRNLPSGQPVIIQRVRFRKPPVLSRSRIRNFILWALPVYIGIRAIDRILDIDIEIEDAEKVVGKKGTTDVAGVGGEEDEEGDVDSIFIPFGWPKPQPKTFYKGTDPEWQEFIKFSKDRDKQKDVQLRLVNRTRSEVSQRLSNKSVIGTIDTTKGRFWLETSFPPGPPQDYEVNGVEIADEFVAWSTKTVSQKEYYQLRTVLFPTAAMYASWSALRYQFDVQFNKIRSALGWKEQYETEARLLRYRATKEKVLGQVQALKQETEKKTQAAKDSTDAPSREAMDKSPESKSTDKRDGSDNTSKSGRKVDAATATSMEKANMSISIPDVDTTSVEGSPITMLLFWLKMSKNRQPMNIDPPRGTIVVSGLIEVVGSKGKSTFDVAAAWDPKANDFVASGWKHRKYTPKMQSPRGGK</sequence>
<evidence type="ECO:0000313" key="3">
    <source>
        <dbReference type="Proteomes" id="UP000800235"/>
    </source>
</evidence>
<dbReference type="OrthoDB" id="5316527at2759"/>
<keyword evidence="3" id="KW-1185">Reference proteome</keyword>
<evidence type="ECO:0000313" key="2">
    <source>
        <dbReference type="EMBL" id="KAF2435846.1"/>
    </source>
</evidence>
<reference evidence="2" key="1">
    <citation type="journal article" date="2020" name="Stud. Mycol.">
        <title>101 Dothideomycetes genomes: a test case for predicting lifestyles and emergence of pathogens.</title>
        <authorList>
            <person name="Haridas S."/>
            <person name="Albert R."/>
            <person name="Binder M."/>
            <person name="Bloem J."/>
            <person name="Labutti K."/>
            <person name="Salamov A."/>
            <person name="Andreopoulos B."/>
            <person name="Baker S."/>
            <person name="Barry K."/>
            <person name="Bills G."/>
            <person name="Bluhm B."/>
            <person name="Cannon C."/>
            <person name="Castanera R."/>
            <person name="Culley D."/>
            <person name="Daum C."/>
            <person name="Ezra D."/>
            <person name="Gonzalez J."/>
            <person name="Henrissat B."/>
            <person name="Kuo A."/>
            <person name="Liang C."/>
            <person name="Lipzen A."/>
            <person name="Lutzoni F."/>
            <person name="Magnuson J."/>
            <person name="Mondo S."/>
            <person name="Nolan M."/>
            <person name="Ohm R."/>
            <person name="Pangilinan J."/>
            <person name="Park H.-J."/>
            <person name="Ramirez L."/>
            <person name="Alfaro M."/>
            <person name="Sun H."/>
            <person name="Tritt A."/>
            <person name="Yoshinaga Y."/>
            <person name="Zwiers L.-H."/>
            <person name="Turgeon B."/>
            <person name="Goodwin S."/>
            <person name="Spatafora J."/>
            <person name="Crous P."/>
            <person name="Grigoriev I."/>
        </authorList>
    </citation>
    <scope>NUCLEOTIDE SEQUENCE</scope>
    <source>
        <strain evidence="2">CBS 130266</strain>
    </source>
</reference>
<dbReference type="Proteomes" id="UP000800235">
    <property type="component" value="Unassembled WGS sequence"/>
</dbReference>
<gene>
    <name evidence="2" type="ORF">EJ08DRAFT_729712</name>
</gene>
<accession>A0A9P4U3Q2</accession>
<feature type="compositionally biased region" description="Basic and acidic residues" evidence="1">
    <location>
        <begin position="292"/>
        <end position="328"/>
    </location>
</feature>
<dbReference type="AlphaFoldDB" id="A0A9P4U3Q2"/>
<feature type="region of interest" description="Disordered" evidence="1">
    <location>
        <begin position="291"/>
        <end position="345"/>
    </location>
</feature>
<dbReference type="EMBL" id="MU007012">
    <property type="protein sequence ID" value="KAF2435846.1"/>
    <property type="molecule type" value="Genomic_DNA"/>
</dbReference>
<proteinExistence type="predicted"/>
<protein>
    <submittedName>
        <fullName evidence="2">Uncharacterized protein</fullName>
    </submittedName>
</protein>
<organism evidence="2 3">
    <name type="scientific">Tothia fuscella</name>
    <dbReference type="NCBI Taxonomy" id="1048955"/>
    <lineage>
        <taxon>Eukaryota</taxon>
        <taxon>Fungi</taxon>
        <taxon>Dikarya</taxon>
        <taxon>Ascomycota</taxon>
        <taxon>Pezizomycotina</taxon>
        <taxon>Dothideomycetes</taxon>
        <taxon>Pleosporomycetidae</taxon>
        <taxon>Venturiales</taxon>
        <taxon>Cylindrosympodiaceae</taxon>
        <taxon>Tothia</taxon>
    </lineage>
</organism>
<name>A0A9P4U3Q2_9PEZI</name>
<evidence type="ECO:0000256" key="1">
    <source>
        <dbReference type="SAM" id="MobiDB-lite"/>
    </source>
</evidence>